<comment type="caution">
    <text evidence="12">Lacks conserved residue(s) required for the propagation of feature annotation.</text>
</comment>
<dbReference type="GO" id="GO:0045900">
    <property type="term" value="P:negative regulation of translational elongation"/>
    <property type="evidence" value="ECO:0007669"/>
    <property type="project" value="UniProtKB-UniRule"/>
</dbReference>
<dbReference type="OrthoDB" id="1521973at2"/>
<protein>
    <recommendedName>
        <fullName evidence="12">Energy-dependent translational throttle protein EttA</fullName>
        <ecNumber evidence="12">3.6.1.-</ecNumber>
    </recommendedName>
    <alternativeName>
        <fullName evidence="12">Translational regulatory factor EttA</fullName>
    </alternativeName>
</protein>
<keyword evidence="3 12" id="KW-0820">tRNA-binding</keyword>
<evidence type="ECO:0000256" key="10">
    <source>
        <dbReference type="ARBA" id="ARBA00022884"/>
    </source>
</evidence>
<feature type="domain" description="ABC transporter" evidence="13">
    <location>
        <begin position="333"/>
        <end position="559"/>
    </location>
</feature>
<comment type="domain">
    <text evidence="12">The arm domain is inserted in the first ABC transporter domain. Probably contacts ribosomal protein L1.</text>
</comment>
<keyword evidence="11 12" id="KW-0648">Protein biosynthesis</keyword>
<gene>
    <name evidence="12 14" type="primary">ettA</name>
    <name evidence="14" type="ORF">ES711_02905</name>
</gene>
<dbReference type="SMART" id="SM00382">
    <property type="entry name" value="AAA"/>
    <property type="match status" value="2"/>
</dbReference>
<evidence type="ECO:0000256" key="7">
    <source>
        <dbReference type="ARBA" id="ARBA00022801"/>
    </source>
</evidence>
<evidence type="ECO:0000256" key="6">
    <source>
        <dbReference type="ARBA" id="ARBA00022741"/>
    </source>
</evidence>
<dbReference type="PROSITE" id="PS50893">
    <property type="entry name" value="ABC_TRANSPORTER_2"/>
    <property type="match status" value="2"/>
</dbReference>
<dbReference type="FunFam" id="3.40.50.300:FF:000011">
    <property type="entry name" value="Putative ABC transporter ATP-binding component"/>
    <property type="match status" value="1"/>
</dbReference>
<dbReference type="SUPFAM" id="SSF52540">
    <property type="entry name" value="P-loop containing nucleoside triphosphate hydrolases"/>
    <property type="match status" value="2"/>
</dbReference>
<dbReference type="GO" id="GO:0005737">
    <property type="term" value="C:cytoplasm"/>
    <property type="evidence" value="ECO:0007669"/>
    <property type="project" value="UniProtKB-SubCell"/>
</dbReference>
<dbReference type="CDD" id="cd03221">
    <property type="entry name" value="ABCF_EF-3"/>
    <property type="match status" value="2"/>
</dbReference>
<keyword evidence="6 12" id="KW-0547">Nucleotide-binding</keyword>
<dbReference type="NCBIfam" id="NF008775">
    <property type="entry name" value="PRK11819.1"/>
    <property type="match status" value="1"/>
</dbReference>
<evidence type="ECO:0000256" key="4">
    <source>
        <dbReference type="ARBA" id="ARBA00022730"/>
    </source>
</evidence>
<dbReference type="GO" id="GO:0005524">
    <property type="term" value="F:ATP binding"/>
    <property type="evidence" value="ECO:0007669"/>
    <property type="project" value="UniProtKB-UniRule"/>
</dbReference>
<dbReference type="Gene3D" id="3.40.50.300">
    <property type="entry name" value="P-loop containing nucleotide triphosphate hydrolases"/>
    <property type="match status" value="2"/>
</dbReference>
<reference evidence="14 15" key="1">
    <citation type="submission" date="2019-08" db="EMBL/GenBank/DDBJ databases">
        <title>Genome sequence of Gelidibacter salicanalis IC162T.</title>
        <authorList>
            <person name="Bowman J.P."/>
        </authorList>
    </citation>
    <scope>NUCLEOTIDE SEQUENCE [LARGE SCALE GENOMIC DNA]</scope>
    <source>
        <strain evidence="14 15">IC162</strain>
    </source>
</reference>
<dbReference type="GO" id="GO:0000049">
    <property type="term" value="F:tRNA binding"/>
    <property type="evidence" value="ECO:0007669"/>
    <property type="project" value="UniProtKB-UniRule"/>
</dbReference>
<keyword evidence="4 12" id="KW-0699">rRNA-binding</keyword>
<dbReference type="AlphaFoldDB" id="A0A5C7AQI2"/>
<dbReference type="InterPro" id="IPR003593">
    <property type="entry name" value="AAA+_ATPase"/>
</dbReference>
<evidence type="ECO:0000259" key="13">
    <source>
        <dbReference type="PROSITE" id="PS50893"/>
    </source>
</evidence>
<evidence type="ECO:0000256" key="5">
    <source>
        <dbReference type="ARBA" id="ARBA00022737"/>
    </source>
</evidence>
<evidence type="ECO:0000313" key="14">
    <source>
        <dbReference type="EMBL" id="TXE10868.1"/>
    </source>
</evidence>
<dbReference type="InterPro" id="IPR003439">
    <property type="entry name" value="ABC_transporter-like_ATP-bd"/>
</dbReference>
<proteinExistence type="inferred from homology"/>
<keyword evidence="8 12" id="KW-0067">ATP-binding</keyword>
<dbReference type="PROSITE" id="PS00211">
    <property type="entry name" value="ABC_TRANSPORTER_1"/>
    <property type="match status" value="1"/>
</dbReference>
<feature type="domain" description="ABC transporter" evidence="13">
    <location>
        <begin position="9"/>
        <end position="268"/>
    </location>
</feature>
<feature type="region of interest" description="PtIM" evidence="12">
    <location>
        <begin position="251"/>
        <end position="331"/>
    </location>
</feature>
<comment type="function">
    <text evidence="12">A translation factor that gates the progression of the 70S ribosomal initiation complex (IC, containing tRNA(fMet) in the P-site) into the translation elongation cycle by using a mechanism sensitive to the ATP/ADP ratio. Binds to the 70S ribosome E-site where it modulates the state of the translating ribosome during subunit translocation. ATP hydrolysis probably frees it from the ribosome, which can enter the elongation phase.</text>
</comment>
<name>A0A5C7AQI2_9FLAO</name>
<dbReference type="PANTHER" id="PTHR43858:SF1">
    <property type="entry name" value="ABC TRANSPORTER-RELATED PROTEIN"/>
    <property type="match status" value="1"/>
</dbReference>
<dbReference type="FunFam" id="3.40.50.300:FF:000183">
    <property type="entry name" value="ABC transporter ATP-binding protein yjjK"/>
    <property type="match status" value="1"/>
</dbReference>
<dbReference type="InterPro" id="IPR032781">
    <property type="entry name" value="ABC_tran_Xtn"/>
</dbReference>
<dbReference type="GO" id="GO:0019843">
    <property type="term" value="F:rRNA binding"/>
    <property type="evidence" value="ECO:0007669"/>
    <property type="project" value="UniProtKB-UniRule"/>
</dbReference>
<comment type="caution">
    <text evidence="14">The sequence shown here is derived from an EMBL/GenBank/DDBJ whole genome shotgun (WGS) entry which is preliminary data.</text>
</comment>
<comment type="domain">
    <text evidence="12">The P-site tRNA interaction motif (PtIM domain) probably interacts with the P-site tRNA(fMet) as well as the 23S rRNA.</text>
</comment>
<keyword evidence="2 12" id="KW-0963">Cytoplasm</keyword>
<dbReference type="GO" id="GO:0043022">
    <property type="term" value="F:ribosome binding"/>
    <property type="evidence" value="ECO:0007669"/>
    <property type="project" value="UniProtKB-UniRule"/>
</dbReference>
<dbReference type="PANTHER" id="PTHR43858">
    <property type="entry name" value="ENERGY-DEPENDENT TRANSLATIONAL THROTTLE PROTEIN ETTA"/>
    <property type="match status" value="1"/>
</dbReference>
<dbReference type="Proteomes" id="UP000321734">
    <property type="component" value="Unassembled WGS sequence"/>
</dbReference>
<keyword evidence="10 12" id="KW-0694">RNA-binding</keyword>
<dbReference type="InterPro" id="IPR027417">
    <property type="entry name" value="P-loop_NTPase"/>
</dbReference>
<sequence>MSDDKKIIFSMRGLTKTFKGADTPVLKNIHLSFFYGAKIGILGLNGSGKSTLLKIIAGQDKNYQGDVTFLQDYSVGFLEQEPQLDDDKTVMEVVREGAAETVAILDEYNKINDMFGLEEVYSDPDKMEKLMNRQAELQDKIDASDAWELDTKLEIAMDALRTPDGDKKIGVLSGGERRRVALCRLLLQEPDVLLLDEPTNHLDAESVHWLEQHLSQYKGTIIAVTHDRYFLDNVAGWILELDRGEGIPWKGNYSSWLEQKSTRMAQESKTASKRQKTLERELDWVRQGAKGRQTKQKARLNNYDKLMNQDQKQLDEKLEIYIPNGPRLGTNVIEAVGVSKGFEDKLLYEDLNFNLPQAGIVGVIGPNGAGKTTIFKMIMGEEKPDKGEFVVGETAKLAYVDQKHSNIDPEKSIWQNFSDEQELILMGGKQVNSRAYLSRFNFSGSEQNKKVKLLSGGERNRLHLAMTLREEGNVLLLDEPTNDLDVNTLRALEEGLENFAGCAVVISHDRWFLDRICTHILAFEGYSQVYFFEGSFSEYEENKKKRLGGDLTPKRIKYKKLVR</sequence>
<evidence type="ECO:0000256" key="12">
    <source>
        <dbReference type="HAMAP-Rule" id="MF_00847"/>
    </source>
</evidence>
<dbReference type="Pfam" id="PF12848">
    <property type="entry name" value="ABC_tran_Xtn"/>
    <property type="match status" value="1"/>
</dbReference>
<comment type="catalytic activity">
    <reaction evidence="12">
        <text>ATP + H2O = ADP + phosphate + H(+)</text>
        <dbReference type="Rhea" id="RHEA:13065"/>
        <dbReference type="ChEBI" id="CHEBI:15377"/>
        <dbReference type="ChEBI" id="CHEBI:15378"/>
        <dbReference type="ChEBI" id="CHEBI:30616"/>
        <dbReference type="ChEBI" id="CHEBI:43474"/>
        <dbReference type="ChEBI" id="CHEBI:456216"/>
    </reaction>
</comment>
<keyword evidence="15" id="KW-1185">Reference proteome</keyword>
<comment type="subcellular location">
    <subcellularLocation>
        <location evidence="12">Cytoplasm</location>
    </subcellularLocation>
    <text evidence="12">Associates with ribosomes and polysomes.</text>
</comment>
<evidence type="ECO:0000313" key="15">
    <source>
        <dbReference type="Proteomes" id="UP000321734"/>
    </source>
</evidence>
<dbReference type="GO" id="GO:0016887">
    <property type="term" value="F:ATP hydrolysis activity"/>
    <property type="evidence" value="ECO:0007669"/>
    <property type="project" value="UniProtKB-UniRule"/>
</dbReference>
<keyword evidence="5 12" id="KW-0677">Repeat</keyword>
<dbReference type="EMBL" id="VORX01000001">
    <property type="protein sequence ID" value="TXE10868.1"/>
    <property type="molecule type" value="Genomic_DNA"/>
</dbReference>
<dbReference type="InterPro" id="IPR022374">
    <property type="entry name" value="EttA"/>
</dbReference>
<evidence type="ECO:0000256" key="2">
    <source>
        <dbReference type="ARBA" id="ARBA00022490"/>
    </source>
</evidence>
<comment type="subunit">
    <text evidence="12">Monomer. Probably contacts ribosomal proteins L1, L5, L33 and S7, the 16S and 23S rRNA and the P-site containing tRNA(fMet).</text>
</comment>
<keyword evidence="7 12" id="KW-0378">Hydrolase</keyword>
<evidence type="ECO:0000256" key="8">
    <source>
        <dbReference type="ARBA" id="ARBA00022840"/>
    </source>
</evidence>
<feature type="binding site" evidence="12">
    <location>
        <begin position="365"/>
        <end position="372"/>
    </location>
    <ligand>
        <name>ATP</name>
        <dbReference type="ChEBI" id="CHEBI:30616"/>
        <label>2</label>
    </ligand>
</feature>
<evidence type="ECO:0000256" key="11">
    <source>
        <dbReference type="ARBA" id="ARBA00022917"/>
    </source>
</evidence>
<organism evidence="14 15">
    <name type="scientific">Gelidibacter salicanalis</name>
    <dbReference type="NCBI Taxonomy" id="291193"/>
    <lineage>
        <taxon>Bacteria</taxon>
        <taxon>Pseudomonadati</taxon>
        <taxon>Bacteroidota</taxon>
        <taxon>Flavobacteriia</taxon>
        <taxon>Flavobacteriales</taxon>
        <taxon>Flavobacteriaceae</taxon>
        <taxon>Gelidibacter</taxon>
    </lineage>
</organism>
<dbReference type="EC" id="3.6.1.-" evidence="12"/>
<keyword evidence="9 12" id="KW-0810">Translation regulation</keyword>
<dbReference type="InterPro" id="IPR017871">
    <property type="entry name" value="ABC_transporter-like_CS"/>
</dbReference>
<evidence type="ECO:0000256" key="9">
    <source>
        <dbReference type="ARBA" id="ARBA00022845"/>
    </source>
</evidence>
<dbReference type="GO" id="GO:0006412">
    <property type="term" value="P:translation"/>
    <property type="evidence" value="ECO:0007669"/>
    <property type="project" value="UniProtKB-KW"/>
</dbReference>
<dbReference type="RefSeq" id="WP_146889663.1">
    <property type="nucleotide sequence ID" value="NZ_VORX01000001.1"/>
</dbReference>
<accession>A0A5C7AQI2</accession>
<comment type="similarity">
    <text evidence="1 12">Belongs to the ABC transporter superfamily. ABCF family. Translational throttle EttA subfamily.</text>
</comment>
<dbReference type="NCBIfam" id="TIGR03719">
    <property type="entry name" value="ABC_ABC_ChvD"/>
    <property type="match status" value="1"/>
</dbReference>
<dbReference type="Pfam" id="PF00005">
    <property type="entry name" value="ABC_tran"/>
    <property type="match status" value="2"/>
</dbReference>
<evidence type="ECO:0000256" key="1">
    <source>
        <dbReference type="ARBA" id="ARBA00005868"/>
    </source>
</evidence>
<evidence type="ECO:0000256" key="3">
    <source>
        <dbReference type="ARBA" id="ARBA00022555"/>
    </source>
</evidence>
<dbReference type="HAMAP" id="MF_00847">
    <property type="entry name" value="EttA"/>
    <property type="match status" value="1"/>
</dbReference>